<dbReference type="GO" id="GO:0000774">
    <property type="term" value="F:adenyl-nucleotide exchange factor activity"/>
    <property type="evidence" value="ECO:0007669"/>
    <property type="project" value="TreeGrafter"/>
</dbReference>
<gene>
    <name evidence="4" type="ORF">Sangu_0479300</name>
</gene>
<keyword evidence="2" id="KW-0732">Signal</keyword>
<reference evidence="4" key="2">
    <citation type="journal article" date="2024" name="Plant">
        <title>Genomic evolution and insights into agronomic trait innovations of Sesamum species.</title>
        <authorList>
            <person name="Miao H."/>
            <person name="Wang L."/>
            <person name="Qu L."/>
            <person name="Liu H."/>
            <person name="Sun Y."/>
            <person name="Le M."/>
            <person name="Wang Q."/>
            <person name="Wei S."/>
            <person name="Zheng Y."/>
            <person name="Lin W."/>
            <person name="Duan Y."/>
            <person name="Cao H."/>
            <person name="Xiong S."/>
            <person name="Wang X."/>
            <person name="Wei L."/>
            <person name="Li C."/>
            <person name="Ma Q."/>
            <person name="Ju M."/>
            <person name="Zhao R."/>
            <person name="Li G."/>
            <person name="Mu C."/>
            <person name="Tian Q."/>
            <person name="Mei H."/>
            <person name="Zhang T."/>
            <person name="Gao T."/>
            <person name="Zhang H."/>
        </authorList>
    </citation>
    <scope>NUCLEOTIDE SEQUENCE</scope>
    <source>
        <strain evidence="4">G01</strain>
    </source>
</reference>
<dbReference type="PANTHER" id="PTHR19316:SF32">
    <property type="entry name" value="ARM REPEAT SUPERFAMILY PROTEIN"/>
    <property type="match status" value="1"/>
</dbReference>
<comment type="caution">
    <text evidence="4">The sequence shown here is derived from an EMBL/GenBank/DDBJ whole genome shotgun (WGS) entry which is preliminary data.</text>
</comment>
<dbReference type="InterPro" id="IPR011989">
    <property type="entry name" value="ARM-like"/>
</dbReference>
<name>A0AAW2Q7W6_9LAMI</name>
<keyword evidence="1" id="KW-0472">Membrane</keyword>
<feature type="transmembrane region" description="Helical" evidence="1">
    <location>
        <begin position="84"/>
        <end position="111"/>
    </location>
</feature>
<proteinExistence type="predicted"/>
<feature type="domain" description="Nucleotide exchange factor Fes1" evidence="3">
    <location>
        <begin position="146"/>
        <end position="232"/>
    </location>
</feature>
<reference evidence="4" key="1">
    <citation type="submission" date="2020-06" db="EMBL/GenBank/DDBJ databases">
        <authorList>
            <person name="Li T."/>
            <person name="Hu X."/>
            <person name="Zhang T."/>
            <person name="Song X."/>
            <person name="Zhang H."/>
            <person name="Dai N."/>
            <person name="Sheng W."/>
            <person name="Hou X."/>
            <person name="Wei L."/>
        </authorList>
    </citation>
    <scope>NUCLEOTIDE SEQUENCE</scope>
    <source>
        <strain evidence="4">G01</strain>
        <tissue evidence="4">Leaf</tissue>
    </source>
</reference>
<feature type="signal peptide" evidence="2">
    <location>
        <begin position="1"/>
        <end position="25"/>
    </location>
</feature>
<dbReference type="Gene3D" id="1.25.10.10">
    <property type="entry name" value="Leucine-rich Repeat Variant"/>
    <property type="match status" value="1"/>
</dbReference>
<sequence length="474" mass="53301">MGRSISISTTVAALLLLLLMGIARTERVNKSSSVGLFWSTAKEEGDLLRWKPEANDDLSDPTVQEEEERHLDGGFSSLDGMLQWAIGIFSISISTSAFISFVSTLFFLFVYTSAATLRLIIPDKLLYGSSESILIRLNLVRLLDSFSIQGHSDPAKLKEATLDIQRLSPEDLKQRQMEIKELMEKLNTPSDAKLMKIAIDDLNNLSVPLEDRRRALEELLILVEPIDNANDLHKLGGLTAVIRELDNVDPEIRTISAWILGKASQNNPFVQNQILELGTLAKLMDMARSNFVEEATKALYAISALIRNNLEGQELFYMEAGDIMLQVMCLILNKHLSNSSIDIRLRRKSVFLLADLVECQLDSRKSKEPPFVSNHLLLKSVVDLMASADLDLQEKALYAVKQLLLLKSSDALVFKEVCGLDLALQRMREQLQQLIVEDKFKEYAQDMENLRREVEAIFLGELDNVRTTTDSTLS</sequence>
<dbReference type="GO" id="GO:0005783">
    <property type="term" value="C:endoplasmic reticulum"/>
    <property type="evidence" value="ECO:0007669"/>
    <property type="project" value="TreeGrafter"/>
</dbReference>
<dbReference type="AlphaFoldDB" id="A0AAW2Q7W6"/>
<dbReference type="InterPro" id="IPR050693">
    <property type="entry name" value="Hsp70_NEF-Inhibitors"/>
</dbReference>
<accession>A0AAW2Q7W6</accession>
<keyword evidence="1" id="KW-0812">Transmembrane</keyword>
<evidence type="ECO:0000313" key="4">
    <source>
        <dbReference type="EMBL" id="KAL0363817.1"/>
    </source>
</evidence>
<dbReference type="EMBL" id="JACGWK010000003">
    <property type="protein sequence ID" value="KAL0363817.1"/>
    <property type="molecule type" value="Genomic_DNA"/>
</dbReference>
<dbReference type="Pfam" id="PF08609">
    <property type="entry name" value="Fes1"/>
    <property type="match status" value="1"/>
</dbReference>
<evidence type="ECO:0000256" key="1">
    <source>
        <dbReference type="SAM" id="Phobius"/>
    </source>
</evidence>
<dbReference type="SUPFAM" id="SSF48371">
    <property type="entry name" value="ARM repeat"/>
    <property type="match status" value="1"/>
</dbReference>
<organism evidence="4">
    <name type="scientific">Sesamum angustifolium</name>
    <dbReference type="NCBI Taxonomy" id="2727405"/>
    <lineage>
        <taxon>Eukaryota</taxon>
        <taxon>Viridiplantae</taxon>
        <taxon>Streptophyta</taxon>
        <taxon>Embryophyta</taxon>
        <taxon>Tracheophyta</taxon>
        <taxon>Spermatophyta</taxon>
        <taxon>Magnoliopsida</taxon>
        <taxon>eudicotyledons</taxon>
        <taxon>Gunneridae</taxon>
        <taxon>Pentapetalae</taxon>
        <taxon>asterids</taxon>
        <taxon>lamiids</taxon>
        <taxon>Lamiales</taxon>
        <taxon>Pedaliaceae</taxon>
        <taxon>Sesamum</taxon>
    </lineage>
</organism>
<dbReference type="PANTHER" id="PTHR19316">
    <property type="entry name" value="PROTEIN FOLDING REGULATOR"/>
    <property type="match status" value="1"/>
</dbReference>
<evidence type="ECO:0000256" key="2">
    <source>
        <dbReference type="SAM" id="SignalP"/>
    </source>
</evidence>
<evidence type="ECO:0000259" key="3">
    <source>
        <dbReference type="Pfam" id="PF08609"/>
    </source>
</evidence>
<dbReference type="InterPro" id="IPR016024">
    <property type="entry name" value="ARM-type_fold"/>
</dbReference>
<dbReference type="InterPro" id="IPR013918">
    <property type="entry name" value="Nucleotide_exch_fac_Fes1"/>
</dbReference>
<feature type="chain" id="PRO_5043912678" evidence="2">
    <location>
        <begin position="26"/>
        <end position="474"/>
    </location>
</feature>
<keyword evidence="1" id="KW-1133">Transmembrane helix</keyword>
<protein>
    <submittedName>
        <fullName evidence="4">Hsp70 nucleotide exchange factor fes1</fullName>
    </submittedName>
</protein>